<gene>
    <name evidence="2" type="ORF">WS90_11955</name>
</gene>
<keyword evidence="1" id="KW-0812">Transmembrane</keyword>
<dbReference type="AlphaFoldDB" id="A0A124SPC4"/>
<proteinExistence type="predicted"/>
<dbReference type="EMBL" id="LOYH01000043">
    <property type="protein sequence ID" value="KVK83614.1"/>
    <property type="molecule type" value="Genomic_DNA"/>
</dbReference>
<reference evidence="2 3" key="1">
    <citation type="submission" date="2015-11" db="EMBL/GenBank/DDBJ databases">
        <title>Expanding the genomic diversity of Burkholderia species for the development of highly accurate diagnostics.</title>
        <authorList>
            <person name="Sahl J."/>
            <person name="Keim P."/>
            <person name="Wagner D."/>
        </authorList>
    </citation>
    <scope>NUCLEOTIDE SEQUENCE [LARGE SCALE GENOMIC DNA]</scope>
    <source>
        <strain evidence="2 3">MSMB1302</strain>
    </source>
</reference>
<feature type="transmembrane region" description="Helical" evidence="1">
    <location>
        <begin position="34"/>
        <end position="55"/>
    </location>
</feature>
<evidence type="ECO:0008006" key="4">
    <source>
        <dbReference type="Google" id="ProtNLM"/>
    </source>
</evidence>
<keyword evidence="1" id="KW-1133">Transmembrane helix</keyword>
<feature type="transmembrane region" description="Helical" evidence="1">
    <location>
        <begin position="7"/>
        <end position="28"/>
    </location>
</feature>
<organism evidence="2 3">
    <name type="scientific">Burkholderia cepacia</name>
    <name type="common">Pseudomonas cepacia</name>
    <dbReference type="NCBI Taxonomy" id="292"/>
    <lineage>
        <taxon>Bacteria</taxon>
        <taxon>Pseudomonadati</taxon>
        <taxon>Pseudomonadota</taxon>
        <taxon>Betaproteobacteria</taxon>
        <taxon>Burkholderiales</taxon>
        <taxon>Burkholderiaceae</taxon>
        <taxon>Burkholderia</taxon>
        <taxon>Burkholderia cepacia complex</taxon>
    </lineage>
</organism>
<sequence>MGWGVGLVAAAICLSVALFVLLIIGAFGDEKLTLVFSVPVLMVFVGLVLFIVGVAKAIRTRK</sequence>
<accession>A0A124SPC4</accession>
<comment type="caution">
    <text evidence="2">The sequence shown here is derived from an EMBL/GenBank/DDBJ whole genome shotgun (WGS) entry which is preliminary data.</text>
</comment>
<keyword evidence="1" id="KW-0472">Membrane</keyword>
<evidence type="ECO:0000313" key="3">
    <source>
        <dbReference type="Proteomes" id="UP000069001"/>
    </source>
</evidence>
<dbReference type="Proteomes" id="UP000069001">
    <property type="component" value="Unassembled WGS sequence"/>
</dbReference>
<name>A0A124SPC4_BURCE</name>
<evidence type="ECO:0000256" key="1">
    <source>
        <dbReference type="SAM" id="Phobius"/>
    </source>
</evidence>
<protein>
    <recommendedName>
        <fullName evidence="4">Transmembrane protein</fullName>
    </recommendedName>
</protein>
<evidence type="ECO:0000313" key="2">
    <source>
        <dbReference type="EMBL" id="KVK83614.1"/>
    </source>
</evidence>